<dbReference type="AlphaFoldDB" id="A0A2T1GAY4"/>
<keyword evidence="3" id="KW-1185">Reference proteome</keyword>
<protein>
    <recommendedName>
        <fullName evidence="1">Knr4/Smi1-like domain-containing protein</fullName>
    </recommendedName>
</protein>
<evidence type="ECO:0000259" key="1">
    <source>
        <dbReference type="SMART" id="SM00860"/>
    </source>
</evidence>
<dbReference type="EMBL" id="PVWO01000258">
    <property type="protein sequence ID" value="PSB54451.1"/>
    <property type="molecule type" value="Genomic_DNA"/>
</dbReference>
<feature type="domain" description="Knr4/Smi1-like" evidence="1">
    <location>
        <begin position="21"/>
        <end position="86"/>
    </location>
</feature>
<evidence type="ECO:0000313" key="2">
    <source>
        <dbReference type="EMBL" id="PSB54451.1"/>
    </source>
</evidence>
<dbReference type="SMART" id="SM00860">
    <property type="entry name" value="SMI1_KNR4"/>
    <property type="match status" value="1"/>
</dbReference>
<dbReference type="Pfam" id="PF09346">
    <property type="entry name" value="SMI1_KNR4"/>
    <property type="match status" value="1"/>
</dbReference>
<evidence type="ECO:0000313" key="3">
    <source>
        <dbReference type="Proteomes" id="UP000238937"/>
    </source>
</evidence>
<comment type="caution">
    <text evidence="2">The sequence shown here is derived from an EMBL/GenBank/DDBJ whole genome shotgun (WGS) entry which is preliminary data.</text>
</comment>
<dbReference type="InterPro" id="IPR037883">
    <property type="entry name" value="Knr4/Smi1-like_sf"/>
</dbReference>
<dbReference type="Gene3D" id="3.40.1580.10">
    <property type="entry name" value="SMI1/KNR4-like"/>
    <property type="match status" value="1"/>
</dbReference>
<name>A0A2T1GAY4_9CYAN</name>
<accession>A0A2T1GAY4</accession>
<dbReference type="InterPro" id="IPR018958">
    <property type="entry name" value="Knr4/Smi1-like_dom"/>
</dbReference>
<dbReference type="OrthoDB" id="1254615at2"/>
<proteinExistence type="predicted"/>
<gene>
    <name evidence="2" type="ORF">C7B77_18125</name>
</gene>
<dbReference type="RefSeq" id="WP_106307906.1">
    <property type="nucleotide sequence ID" value="NZ_PVWO01000258.1"/>
</dbReference>
<dbReference type="Proteomes" id="UP000238937">
    <property type="component" value="Unassembled WGS sequence"/>
</dbReference>
<sequence>MAIPKNFWIPPASGYTPASRGLTAAQLAEIEVLNEFVFPCAYRSLMLQQNGGTLRYSIFQESLVEDFCCLSALDRDLVTFEDYIKLTCTEDEISTLDLLFEYCHLNRLIIFAINGHEVGCFDYGWRSQIAVIEPQIVFFGDEGEDILHFKILTTVESFDNFLDEITLPDEIERNRYIGIESALDFDSLCADLQEDWQTQFEQRTDDLYGWFDFDKWYCGTVPLFLDDRTIEIYAEENNTTVREVLDWAEFQAVLNWADAKGRTRTIAAIISPNLRRSGTYLYPDNPELTLILEIRKSWFPLDRAVDRLCRQLLLLENISAVKTLP</sequence>
<dbReference type="SUPFAM" id="SSF160631">
    <property type="entry name" value="SMI1/KNR4-like"/>
    <property type="match status" value="1"/>
</dbReference>
<reference evidence="2 3" key="1">
    <citation type="submission" date="2018-03" db="EMBL/GenBank/DDBJ databases">
        <title>The ancient ancestry and fast evolution of plastids.</title>
        <authorList>
            <person name="Moore K.R."/>
            <person name="Magnabosco C."/>
            <person name="Momper L."/>
            <person name="Gold D.A."/>
            <person name="Bosak T."/>
            <person name="Fournier G.P."/>
        </authorList>
    </citation>
    <scope>NUCLEOTIDE SEQUENCE [LARGE SCALE GENOMIC DNA]</scope>
    <source>
        <strain evidence="2 3">CCALA 037</strain>
    </source>
</reference>
<organism evidence="2 3">
    <name type="scientific">Chamaesiphon polymorphus CCALA 037</name>
    <dbReference type="NCBI Taxonomy" id="2107692"/>
    <lineage>
        <taxon>Bacteria</taxon>
        <taxon>Bacillati</taxon>
        <taxon>Cyanobacteriota</taxon>
        <taxon>Cyanophyceae</taxon>
        <taxon>Gomontiellales</taxon>
        <taxon>Chamaesiphonaceae</taxon>
        <taxon>Chamaesiphon</taxon>
    </lineage>
</organism>